<dbReference type="InterPro" id="IPR011990">
    <property type="entry name" value="TPR-like_helical_dom_sf"/>
</dbReference>
<comment type="similarity">
    <text evidence="2">Belongs to the TTC19 family.</text>
</comment>
<dbReference type="SMART" id="SM00028">
    <property type="entry name" value="TPR"/>
    <property type="match status" value="3"/>
</dbReference>
<dbReference type="OMA" id="ANTYYEM"/>
<dbReference type="OrthoDB" id="5986190at2759"/>
<dbReference type="GO" id="GO:0034551">
    <property type="term" value="P:mitochondrial respiratory chain complex III assembly"/>
    <property type="evidence" value="ECO:0000318"/>
    <property type="project" value="GO_Central"/>
</dbReference>
<dbReference type="InterPro" id="IPR019734">
    <property type="entry name" value="TPR_rpt"/>
</dbReference>
<organism evidence="7">
    <name type="scientific">Xenopus tropicalis</name>
    <name type="common">Western clawed frog</name>
    <name type="synonym">Silurana tropicalis</name>
    <dbReference type="NCBI Taxonomy" id="8364"/>
    <lineage>
        <taxon>Eukaryota</taxon>
        <taxon>Metazoa</taxon>
        <taxon>Chordata</taxon>
        <taxon>Craniata</taxon>
        <taxon>Vertebrata</taxon>
        <taxon>Euteleostomi</taxon>
        <taxon>Amphibia</taxon>
        <taxon>Batrachia</taxon>
        <taxon>Anura</taxon>
        <taxon>Pipoidea</taxon>
        <taxon>Pipidae</taxon>
        <taxon>Xenopodinae</taxon>
        <taxon>Xenopus</taxon>
        <taxon>Silurana</taxon>
    </lineage>
</organism>
<evidence type="ECO:0000256" key="4">
    <source>
        <dbReference type="ARBA" id="ARBA00022803"/>
    </source>
</evidence>
<dbReference type="CTD" id="54902"/>
<evidence type="ECO:0000313" key="9">
    <source>
        <dbReference type="RefSeq" id="XP_002938292.3"/>
    </source>
</evidence>
<dbReference type="SUPFAM" id="SSF48452">
    <property type="entry name" value="TPR-like"/>
    <property type="match status" value="1"/>
</dbReference>
<dbReference type="Pfam" id="PF13424">
    <property type="entry name" value="TPR_12"/>
    <property type="match status" value="1"/>
</dbReference>
<reference evidence="7" key="2">
    <citation type="submission" date="2011-06" db="UniProtKB">
        <authorList>
            <consortium name="Ensembl"/>
        </authorList>
    </citation>
    <scope>IDENTIFICATION</scope>
</reference>
<dbReference type="KEGG" id="xtr:100485992"/>
<dbReference type="AGR" id="Xenbase:XB-GENE-6258121"/>
<accession>F6R444</accession>
<reference evidence="9" key="3">
    <citation type="submission" date="2025-04" db="UniProtKB">
        <authorList>
            <consortium name="RefSeq"/>
        </authorList>
    </citation>
    <scope>IDENTIFICATION</scope>
    <source>
        <strain evidence="9">Nigerian</strain>
        <tissue evidence="9">Liver and blood</tissue>
    </source>
</reference>
<dbReference type="FunFam" id="1.25.40.10:FF:001428">
    <property type="entry name" value="Tetratricopeptide repeat protein 19, mitochondrial"/>
    <property type="match status" value="1"/>
</dbReference>
<dbReference type="PANTHER" id="PTHR13143:SF6">
    <property type="entry name" value="TETRATRICOPEPTIDE REPEAT PROTEIN 19, MITOCHONDRIAL"/>
    <property type="match status" value="1"/>
</dbReference>
<dbReference type="Gene3D" id="1.25.40.10">
    <property type="entry name" value="Tetratricopeptide repeat domain"/>
    <property type="match status" value="2"/>
</dbReference>
<proteinExistence type="inferred from homology"/>
<dbReference type="PANTHER" id="PTHR13143">
    <property type="entry name" value="TETRATRICOPEPTIDE REPEAT PROTEIN 19"/>
    <property type="match status" value="1"/>
</dbReference>
<protein>
    <submittedName>
        <fullName evidence="7">Tetratricopeptide repeat domain 19</fullName>
    </submittedName>
    <submittedName>
        <fullName evidence="9">Tetratricopeptide repeat protein 19, mitochondrial isoform X1</fullName>
    </submittedName>
</protein>
<dbReference type="GeneTree" id="ENSGT00390000009194"/>
<evidence type="ECO:0000256" key="5">
    <source>
        <dbReference type="ARBA" id="ARBA00022946"/>
    </source>
</evidence>
<keyword evidence="8" id="KW-1185">Reference proteome</keyword>
<evidence type="ECO:0000256" key="2">
    <source>
        <dbReference type="ARBA" id="ARBA00008219"/>
    </source>
</evidence>
<evidence type="ECO:0000256" key="6">
    <source>
        <dbReference type="ARBA" id="ARBA00023128"/>
    </source>
</evidence>
<comment type="subcellular location">
    <subcellularLocation>
        <location evidence="1">Mitochondrion</location>
    </subcellularLocation>
</comment>
<keyword evidence="3" id="KW-0677">Repeat</keyword>
<dbReference type="Xenbase" id="XB-GENE-6258121">
    <property type="gene designation" value="ttc19"/>
</dbReference>
<keyword evidence="4" id="KW-0802">TPR repeat</keyword>
<keyword evidence="5" id="KW-0809">Transit peptide</keyword>
<dbReference type="HOGENOM" id="CLU_057135_1_0_1"/>
<evidence type="ECO:0000313" key="10">
    <source>
        <dbReference type="Xenbase" id="XB-GENE-6258121"/>
    </source>
</evidence>
<reference evidence="7" key="1">
    <citation type="journal article" date="2010" name="Science">
        <title>The genome of the Western clawed frog Xenopus tropicalis.</title>
        <authorList>
            <person name="Hellsten U."/>
            <person name="Harland R.M."/>
            <person name="Gilchrist M.J."/>
            <person name="Hendrix D."/>
            <person name="Jurka J."/>
            <person name="Kapitonov V."/>
            <person name="Ovcharenko I."/>
            <person name="Putnam N.H."/>
            <person name="Shu S."/>
            <person name="Taher L."/>
            <person name="Blitz I.L."/>
            <person name="Blumberg B."/>
            <person name="Dichmann D.S."/>
            <person name="Dubchak I."/>
            <person name="Amaya E."/>
            <person name="Detter J.C."/>
            <person name="Fletcher R."/>
            <person name="Gerhard D.S."/>
            <person name="Goodstein D."/>
            <person name="Graves T."/>
            <person name="Grigoriev I.V."/>
            <person name="Grimwood J."/>
            <person name="Kawashima T."/>
            <person name="Lindquist E."/>
            <person name="Lucas S.M."/>
            <person name="Mead P.E."/>
            <person name="Mitros T."/>
            <person name="Ogino H."/>
            <person name="Ohta Y."/>
            <person name="Poliakov A.V."/>
            <person name="Pollet N."/>
            <person name="Robert J."/>
            <person name="Salamov A."/>
            <person name="Sater A.K."/>
            <person name="Schmutz J."/>
            <person name="Terry A."/>
            <person name="Vize P.D."/>
            <person name="Warren W.C."/>
            <person name="Wells D."/>
            <person name="Wills A."/>
            <person name="Wilson R.K."/>
            <person name="Zimmerman L.B."/>
            <person name="Zorn A.M."/>
            <person name="Grainger R."/>
            <person name="Grammer T."/>
            <person name="Khokha M.K."/>
            <person name="Richardson P.M."/>
            <person name="Rokhsar D.S."/>
        </authorList>
    </citation>
    <scope>NUCLEOTIDE SEQUENCE [LARGE SCALE GENOMIC DNA]</scope>
    <source>
        <strain evidence="7">Nigerian</strain>
    </source>
</reference>
<dbReference type="eggNOG" id="KOG1840">
    <property type="taxonomic scope" value="Eukaryota"/>
</dbReference>
<dbReference type="Proteomes" id="UP000008143">
    <property type="component" value="Chromosome 2"/>
</dbReference>
<dbReference type="RefSeq" id="XP_002938292.3">
    <property type="nucleotide sequence ID" value="XM_002938246.4"/>
</dbReference>
<evidence type="ECO:0000313" key="8">
    <source>
        <dbReference type="Proteomes" id="UP000008143"/>
    </source>
</evidence>
<dbReference type="Ensembl" id="ENSXETT00000048577">
    <property type="protein sequence ID" value="ENSXETP00000048577"/>
    <property type="gene ID" value="ENSXETG00000022441"/>
</dbReference>
<dbReference type="GeneID" id="100485992"/>
<dbReference type="AlphaFoldDB" id="F6R444"/>
<sequence>MISVTQVITWWEMFFHGGKMLRNTGVCLYRRCVSCVAQRARNHCQQAGERTSWVAAASIRPKRITVSTSRPFPSCLVTFGKKRVSEGCRDLSFVMAAAAFSLFSYFGEKEEEVTEAEQDIILLLKKAKLSIMKGEMEEAEEILHQALNMAHKSGSTRAIIYTYDLMANLALLTGKLDTSEKLFKETLIFMLNDNIQQDDNAFIEISLKLASIYATQNKKELAVAGYQFCILSLEEKLEKQAGLLEGSLAADEKSNTRLLLGLCLDSYGRYLINNSSFSQAQNMYEKALRICTEEQGTEHPQSVILMNDIAIALEALGKHDEAFAIVNQASELARKTEHPDLHVVLSNLAMILTYQGKEHFAEAERIFKEALEHSEKKGDSASVQYIQEGLAELDRRKKG</sequence>
<keyword evidence="6" id="KW-0496">Mitochondrion</keyword>
<evidence type="ECO:0000313" key="7">
    <source>
        <dbReference type="Ensembl" id="ENSXETP00000048577"/>
    </source>
</evidence>
<dbReference type="InterPro" id="IPR040395">
    <property type="entry name" value="TTC19"/>
</dbReference>
<name>F6R444_XENTR</name>
<dbReference type="Bgee" id="ENSXETG00000022441">
    <property type="expression patterns" value="Expressed in egg cell and 12 other cell types or tissues"/>
</dbReference>
<gene>
    <name evidence="7 9 10" type="primary">ttc19</name>
</gene>
<dbReference type="GO" id="GO:0005743">
    <property type="term" value="C:mitochondrial inner membrane"/>
    <property type="evidence" value="ECO:0000318"/>
    <property type="project" value="GO_Central"/>
</dbReference>
<evidence type="ECO:0000256" key="1">
    <source>
        <dbReference type="ARBA" id="ARBA00004173"/>
    </source>
</evidence>
<evidence type="ECO:0000256" key="3">
    <source>
        <dbReference type="ARBA" id="ARBA00022737"/>
    </source>
</evidence>